<name>A0A1D8KA49_9GAMM</name>
<evidence type="ECO:0000313" key="10">
    <source>
        <dbReference type="EMBL" id="AOV17848.1"/>
    </source>
</evidence>
<feature type="transmembrane region" description="Helical" evidence="9">
    <location>
        <begin position="323"/>
        <end position="344"/>
    </location>
</feature>
<feature type="transmembrane region" description="Helical" evidence="9">
    <location>
        <begin position="187"/>
        <end position="205"/>
    </location>
</feature>
<keyword evidence="3" id="KW-1003">Cell membrane</keyword>
<gene>
    <name evidence="10" type="ORF">BJI67_13000</name>
</gene>
<keyword evidence="11" id="KW-1185">Reference proteome</keyword>
<comment type="subcellular location">
    <subcellularLocation>
        <location evidence="1">Cell inner membrane</location>
        <topology evidence="1">Multi-pass membrane protein</topology>
    </subcellularLocation>
</comment>
<dbReference type="PANTHER" id="PTHR30574">
    <property type="entry name" value="INNER MEMBRANE PROTEIN YEDE"/>
    <property type="match status" value="1"/>
</dbReference>
<feature type="transmembrane region" description="Helical" evidence="9">
    <location>
        <begin position="282"/>
        <end position="303"/>
    </location>
</feature>
<evidence type="ECO:0000256" key="3">
    <source>
        <dbReference type="ARBA" id="ARBA00022475"/>
    </source>
</evidence>
<keyword evidence="7 9" id="KW-0472">Membrane</keyword>
<evidence type="ECO:0000256" key="7">
    <source>
        <dbReference type="ARBA" id="ARBA00023136"/>
    </source>
</evidence>
<keyword evidence="4" id="KW-0997">Cell inner membrane</keyword>
<dbReference type="Pfam" id="PF04143">
    <property type="entry name" value="Sulf_transp"/>
    <property type="match status" value="1"/>
</dbReference>
<accession>A0A1D8KA49</accession>
<feature type="transmembrane region" description="Helical" evidence="9">
    <location>
        <begin position="350"/>
        <end position="369"/>
    </location>
</feature>
<feature type="transmembrane region" description="Helical" evidence="9">
    <location>
        <begin position="6"/>
        <end position="24"/>
    </location>
</feature>
<dbReference type="PANTHER" id="PTHR30574:SF1">
    <property type="entry name" value="SULPHUR TRANSPORT DOMAIN-CONTAINING PROTEIN"/>
    <property type="match status" value="1"/>
</dbReference>
<sequence length="408" mass="43434">MDLTTTQQVLIGGLGLAVVMGAVVNKTNFCTMGAVSDWVNMGDTGRIRAWMFAIAVAITGVLILQWTGLAKMSMVANNSTSFPPYLTSSLAWPRYLVGGFLFGVGMTLGSGCGNKTMVRIGAGNIKSLFVFAMMGVGAYLMMYTNFGYHVFLKWMTPAFVDVSSFGASNQGIGSIIAALFGIHAQDVAGYVVGVLLSLALIVWALRSTDFRGSFDNVIGGLVVGLIVVGGWWLTAGPVGQHWLSDIDFMDTPPAAPGAQSFTFVSPSGQVMYFLTAGFKSKLVTFGMMVALGVVIGSFLYALFTRKLRLEWFSSISDFVRHIVGGFLMGVGGVLGMGCTIGQGVTGVSTLALGSYMTLISIIFGSALTMKIEYYRLVYEGEASFFSALVASLADFHLVPSKLRKLEAV</sequence>
<dbReference type="GO" id="GO:0005886">
    <property type="term" value="C:plasma membrane"/>
    <property type="evidence" value="ECO:0007669"/>
    <property type="project" value="UniProtKB-SubCell"/>
</dbReference>
<feature type="transmembrane region" description="Helical" evidence="9">
    <location>
        <begin position="90"/>
        <end position="108"/>
    </location>
</feature>
<dbReference type="KEGG" id="aaeo:BJI67_13000"/>
<protein>
    <submittedName>
        <fullName evidence="10">Uncharacterized protein</fullName>
    </submittedName>
</protein>
<evidence type="ECO:0000256" key="1">
    <source>
        <dbReference type="ARBA" id="ARBA00004429"/>
    </source>
</evidence>
<keyword evidence="6 9" id="KW-1133">Transmembrane helix</keyword>
<keyword evidence="5 9" id="KW-0812">Transmembrane</keyword>
<evidence type="ECO:0000256" key="4">
    <source>
        <dbReference type="ARBA" id="ARBA00022519"/>
    </source>
</evidence>
<evidence type="ECO:0000256" key="6">
    <source>
        <dbReference type="ARBA" id="ARBA00022989"/>
    </source>
</evidence>
<evidence type="ECO:0000313" key="11">
    <source>
        <dbReference type="Proteomes" id="UP000095342"/>
    </source>
</evidence>
<feature type="transmembrane region" description="Helical" evidence="9">
    <location>
        <begin position="49"/>
        <end position="70"/>
    </location>
</feature>
<dbReference type="Proteomes" id="UP000095342">
    <property type="component" value="Chromosome"/>
</dbReference>
<evidence type="ECO:0000256" key="9">
    <source>
        <dbReference type="SAM" id="Phobius"/>
    </source>
</evidence>
<evidence type="ECO:0000256" key="8">
    <source>
        <dbReference type="ARBA" id="ARBA00035655"/>
    </source>
</evidence>
<comment type="similarity">
    <text evidence="8">Belongs to the TsuA/YedE (TC 9.B.102) family.</text>
</comment>
<keyword evidence="2" id="KW-0813">Transport</keyword>
<proteinExistence type="inferred from homology"/>
<evidence type="ECO:0000256" key="2">
    <source>
        <dbReference type="ARBA" id="ARBA00022448"/>
    </source>
</evidence>
<dbReference type="EMBL" id="CP017448">
    <property type="protein sequence ID" value="AOV17848.1"/>
    <property type="molecule type" value="Genomic_DNA"/>
</dbReference>
<feature type="transmembrane region" description="Helical" evidence="9">
    <location>
        <begin position="217"/>
        <end position="234"/>
    </location>
</feature>
<dbReference type="RefSeq" id="WP_070073378.1">
    <property type="nucleotide sequence ID" value="NZ_CP017448.1"/>
</dbReference>
<organism evidence="10 11">
    <name type="scientific">Acidihalobacter aeolianus</name>
    <dbReference type="NCBI Taxonomy" id="2792603"/>
    <lineage>
        <taxon>Bacteria</taxon>
        <taxon>Pseudomonadati</taxon>
        <taxon>Pseudomonadota</taxon>
        <taxon>Gammaproteobacteria</taxon>
        <taxon>Chromatiales</taxon>
        <taxon>Ectothiorhodospiraceae</taxon>
        <taxon>Acidihalobacter</taxon>
    </lineage>
</organism>
<evidence type="ECO:0000256" key="5">
    <source>
        <dbReference type="ARBA" id="ARBA00022692"/>
    </source>
</evidence>
<dbReference type="AlphaFoldDB" id="A0A1D8KA49"/>
<feature type="transmembrane region" description="Helical" evidence="9">
    <location>
        <begin position="128"/>
        <end position="151"/>
    </location>
</feature>
<reference evidence="10 11" key="1">
    <citation type="submission" date="2016-09" db="EMBL/GenBank/DDBJ databases">
        <title>Acidihalobacter prosperus V6 (DSM14174).</title>
        <authorList>
            <person name="Khaleque H.N."/>
            <person name="Ramsay J.P."/>
            <person name="Murphy R.J.T."/>
            <person name="Kaksonen A.H."/>
            <person name="Boxall N.J."/>
            <person name="Watkin E.L.J."/>
        </authorList>
    </citation>
    <scope>NUCLEOTIDE SEQUENCE [LARGE SCALE GENOMIC DNA]</scope>
    <source>
        <strain evidence="10 11">V6</strain>
    </source>
</reference>
<dbReference type="InterPro" id="IPR007272">
    <property type="entry name" value="Sulf_transp_TsuA/YedE"/>
</dbReference>